<comment type="caution">
    <text evidence="1">The sequence shown here is derived from an EMBL/GenBank/DDBJ whole genome shotgun (WGS) entry which is preliminary data.</text>
</comment>
<dbReference type="InterPro" id="IPR052747">
    <property type="entry name" value="TA_system_RelE_toxin"/>
</dbReference>
<dbReference type="InterPro" id="IPR035093">
    <property type="entry name" value="RelE/ParE_toxin_dom_sf"/>
</dbReference>
<accession>A0A0G0LM73</accession>
<dbReference type="SUPFAM" id="SSF143011">
    <property type="entry name" value="RelE-like"/>
    <property type="match status" value="1"/>
</dbReference>
<dbReference type="PANTHER" id="PTHR38813">
    <property type="match status" value="1"/>
</dbReference>
<proteinExistence type="predicted"/>
<evidence type="ECO:0000313" key="2">
    <source>
        <dbReference type="Proteomes" id="UP000034774"/>
    </source>
</evidence>
<evidence type="ECO:0008006" key="3">
    <source>
        <dbReference type="Google" id="ProtNLM"/>
    </source>
</evidence>
<name>A0A0G0LM73_9BACT</name>
<protein>
    <recommendedName>
        <fullName evidence="3">Plasmid stabilization system</fullName>
    </recommendedName>
</protein>
<dbReference type="EMBL" id="LBVU01000003">
    <property type="protein sequence ID" value="KKQ92112.1"/>
    <property type="molecule type" value="Genomic_DNA"/>
</dbReference>
<gene>
    <name evidence="1" type="ORF">UT17_C0003G0135</name>
</gene>
<dbReference type="Proteomes" id="UP000034774">
    <property type="component" value="Unassembled WGS sequence"/>
</dbReference>
<dbReference type="PANTHER" id="PTHR38813:SF1">
    <property type="entry name" value="TOXIN RELE1-RELATED"/>
    <property type="match status" value="1"/>
</dbReference>
<reference evidence="1 2" key="1">
    <citation type="journal article" date="2015" name="Nature">
        <title>rRNA introns, odd ribosomes, and small enigmatic genomes across a large radiation of phyla.</title>
        <authorList>
            <person name="Brown C.T."/>
            <person name="Hug L.A."/>
            <person name="Thomas B.C."/>
            <person name="Sharon I."/>
            <person name="Castelle C.J."/>
            <person name="Singh A."/>
            <person name="Wilkins M.J."/>
            <person name="Williams K.H."/>
            <person name="Banfield J.F."/>
        </authorList>
    </citation>
    <scope>NUCLEOTIDE SEQUENCE [LARGE SCALE GENOMIC DNA]</scope>
</reference>
<dbReference type="STRING" id="1618572.UT17_C0003G0135"/>
<dbReference type="Gene3D" id="3.30.2310.20">
    <property type="entry name" value="RelE-like"/>
    <property type="match status" value="1"/>
</dbReference>
<dbReference type="AlphaFoldDB" id="A0A0G0LM73"/>
<evidence type="ECO:0000313" key="1">
    <source>
        <dbReference type="EMBL" id="KKQ92112.1"/>
    </source>
</evidence>
<organism evidence="1 2">
    <name type="scientific">Candidatus Woesebacteria bacterium GW2011_GWB1_39_10</name>
    <dbReference type="NCBI Taxonomy" id="1618572"/>
    <lineage>
        <taxon>Bacteria</taxon>
        <taxon>Candidatus Woeseibacteriota</taxon>
    </lineage>
</organism>
<sequence length="87" mass="10591">MAYKVIVTKKTDKQLQKLSKIDVKRIVEKILRLSYPFPSNYDISKMAEAHDYFRLRVGTIRTIFEIDHDRKEIWIRKIKYRGQVYKK</sequence>